<reference evidence="1" key="1">
    <citation type="submission" date="2021-02" db="EMBL/GenBank/DDBJ databases">
        <authorList>
            <person name="Nowell W R."/>
        </authorList>
    </citation>
    <scope>NUCLEOTIDE SEQUENCE</scope>
</reference>
<dbReference type="Proteomes" id="UP000681720">
    <property type="component" value="Unassembled WGS sequence"/>
</dbReference>
<dbReference type="Proteomes" id="UP000681967">
    <property type="component" value="Unassembled WGS sequence"/>
</dbReference>
<dbReference type="EMBL" id="CAJOBJ010033604">
    <property type="protein sequence ID" value="CAF4287479.1"/>
    <property type="molecule type" value="Genomic_DNA"/>
</dbReference>
<evidence type="ECO:0000313" key="1">
    <source>
        <dbReference type="EMBL" id="CAF4165529.1"/>
    </source>
</evidence>
<name>A0A8S2RK60_9BILA</name>
<organism evidence="1 3">
    <name type="scientific">Rotaria magnacalcarata</name>
    <dbReference type="NCBI Taxonomy" id="392030"/>
    <lineage>
        <taxon>Eukaryota</taxon>
        <taxon>Metazoa</taxon>
        <taxon>Spiralia</taxon>
        <taxon>Gnathifera</taxon>
        <taxon>Rotifera</taxon>
        <taxon>Eurotatoria</taxon>
        <taxon>Bdelloidea</taxon>
        <taxon>Philodinida</taxon>
        <taxon>Philodinidae</taxon>
        <taxon>Rotaria</taxon>
    </lineage>
</organism>
<sequence length="86" mass="9701">MVAVRFTYVLRDFESTASRQVLPRDETGMPILTNLPFGSMHDPVSGLHLSCTWPIFSEEVVTENDDCNDFDPLLSQQWAIGVTLLE</sequence>
<feature type="non-terminal residue" evidence="1">
    <location>
        <position position="86"/>
    </location>
</feature>
<comment type="caution">
    <text evidence="1">The sequence shown here is derived from an EMBL/GenBank/DDBJ whole genome shotgun (WGS) entry which is preliminary data.</text>
</comment>
<evidence type="ECO:0000313" key="3">
    <source>
        <dbReference type="Proteomes" id="UP000681967"/>
    </source>
</evidence>
<dbReference type="EMBL" id="CAJOBH010011831">
    <property type="protein sequence ID" value="CAF4165529.1"/>
    <property type="molecule type" value="Genomic_DNA"/>
</dbReference>
<accession>A0A8S2RK60</accession>
<dbReference type="AlphaFoldDB" id="A0A8S2RK60"/>
<evidence type="ECO:0000313" key="2">
    <source>
        <dbReference type="EMBL" id="CAF4287479.1"/>
    </source>
</evidence>
<gene>
    <name evidence="1" type="ORF">BYL167_LOCUS22176</name>
    <name evidence="2" type="ORF">GIL414_LOCUS25254</name>
</gene>
<protein>
    <submittedName>
        <fullName evidence="1">Uncharacterized protein</fullName>
    </submittedName>
</protein>
<proteinExistence type="predicted"/>